<evidence type="ECO:0000256" key="6">
    <source>
        <dbReference type="SAM" id="MobiDB-lite"/>
    </source>
</evidence>
<feature type="transmembrane region" description="Helical" evidence="7">
    <location>
        <begin position="190"/>
        <end position="217"/>
    </location>
</feature>
<dbReference type="EMBL" id="JACHGT010000007">
    <property type="protein sequence ID" value="MBB6035651.1"/>
    <property type="molecule type" value="Genomic_DNA"/>
</dbReference>
<name>A0A841FEE3_9ACTN</name>
<feature type="region of interest" description="Disordered" evidence="6">
    <location>
        <begin position="324"/>
        <end position="386"/>
    </location>
</feature>
<evidence type="ECO:0000256" key="2">
    <source>
        <dbReference type="ARBA" id="ARBA00007511"/>
    </source>
</evidence>
<comment type="caution">
    <text evidence="8">The sequence shown here is derived from an EMBL/GenBank/DDBJ whole genome shotgun (WGS) entry which is preliminary data.</text>
</comment>
<dbReference type="InterPro" id="IPR022369">
    <property type="entry name" value="Integral_membrane_TerC_rswitch"/>
</dbReference>
<keyword evidence="9" id="KW-1185">Reference proteome</keyword>
<feature type="transmembrane region" description="Helical" evidence="7">
    <location>
        <begin position="294"/>
        <end position="316"/>
    </location>
</feature>
<evidence type="ECO:0000256" key="4">
    <source>
        <dbReference type="ARBA" id="ARBA00022989"/>
    </source>
</evidence>
<evidence type="ECO:0000256" key="3">
    <source>
        <dbReference type="ARBA" id="ARBA00022692"/>
    </source>
</evidence>
<gene>
    <name evidence="8" type="ORF">HNR73_003515</name>
</gene>
<evidence type="ECO:0000313" key="9">
    <source>
        <dbReference type="Proteomes" id="UP000548476"/>
    </source>
</evidence>
<feature type="compositionally biased region" description="Low complexity" evidence="6">
    <location>
        <begin position="324"/>
        <end position="347"/>
    </location>
</feature>
<feature type="transmembrane region" description="Helical" evidence="7">
    <location>
        <begin position="223"/>
        <end position="244"/>
    </location>
</feature>
<dbReference type="NCBIfam" id="TIGR03718">
    <property type="entry name" value="R_switched_Alx"/>
    <property type="match status" value="1"/>
</dbReference>
<dbReference type="AlphaFoldDB" id="A0A841FEE3"/>
<dbReference type="Proteomes" id="UP000548476">
    <property type="component" value="Unassembled WGS sequence"/>
</dbReference>
<keyword evidence="4 7" id="KW-1133">Transmembrane helix</keyword>
<keyword evidence="3 7" id="KW-0812">Transmembrane</keyword>
<protein>
    <submittedName>
        <fullName evidence="8">Tellurite resistance protein TerC</fullName>
    </submittedName>
</protein>
<dbReference type="PANTHER" id="PTHR30238:SF0">
    <property type="entry name" value="THYLAKOID MEMBRANE PROTEIN TERC, CHLOROPLASTIC"/>
    <property type="match status" value="1"/>
</dbReference>
<evidence type="ECO:0000256" key="1">
    <source>
        <dbReference type="ARBA" id="ARBA00004141"/>
    </source>
</evidence>
<dbReference type="PANTHER" id="PTHR30238">
    <property type="entry name" value="MEMBRANE BOUND PREDICTED REDOX MODULATOR"/>
    <property type="match status" value="1"/>
</dbReference>
<feature type="transmembrane region" description="Helical" evidence="7">
    <location>
        <begin position="102"/>
        <end position="125"/>
    </location>
</feature>
<organism evidence="8 9">
    <name type="scientific">Phytomonospora endophytica</name>
    <dbReference type="NCBI Taxonomy" id="714109"/>
    <lineage>
        <taxon>Bacteria</taxon>
        <taxon>Bacillati</taxon>
        <taxon>Actinomycetota</taxon>
        <taxon>Actinomycetes</taxon>
        <taxon>Micromonosporales</taxon>
        <taxon>Micromonosporaceae</taxon>
        <taxon>Phytomonospora</taxon>
    </lineage>
</organism>
<reference evidence="8 9" key="1">
    <citation type="submission" date="2020-08" db="EMBL/GenBank/DDBJ databases">
        <title>Genomic Encyclopedia of Type Strains, Phase IV (KMG-IV): sequencing the most valuable type-strain genomes for metagenomic binning, comparative biology and taxonomic classification.</title>
        <authorList>
            <person name="Goeker M."/>
        </authorList>
    </citation>
    <scope>NUCLEOTIDE SEQUENCE [LARGE SCALE GENOMIC DNA]</scope>
    <source>
        <strain evidence="8 9">YIM 65646</strain>
    </source>
</reference>
<keyword evidence="5 7" id="KW-0472">Membrane</keyword>
<feature type="transmembrane region" description="Helical" evidence="7">
    <location>
        <begin position="6"/>
        <end position="26"/>
    </location>
</feature>
<proteinExistence type="inferred from homology"/>
<feature type="transmembrane region" description="Helical" evidence="7">
    <location>
        <begin position="38"/>
        <end position="58"/>
    </location>
</feature>
<evidence type="ECO:0000313" key="8">
    <source>
        <dbReference type="EMBL" id="MBB6035651.1"/>
    </source>
</evidence>
<accession>A0A841FEE3</accession>
<comment type="subcellular location">
    <subcellularLocation>
        <location evidence="1">Membrane</location>
        <topology evidence="1">Multi-pass membrane protein</topology>
    </subcellularLocation>
</comment>
<evidence type="ECO:0000256" key="7">
    <source>
        <dbReference type="SAM" id="Phobius"/>
    </source>
</evidence>
<dbReference type="GO" id="GO:0016020">
    <property type="term" value="C:membrane"/>
    <property type="evidence" value="ECO:0007669"/>
    <property type="project" value="UniProtKB-SubCell"/>
</dbReference>
<feature type="transmembrane region" description="Helical" evidence="7">
    <location>
        <begin position="78"/>
        <end position="95"/>
    </location>
</feature>
<sequence>MNIPAWVWVATLCGLALLLIFDLAIIGRRPHEPSIRESGLWVGFYVALAGVFALGIYLTSGGQFATEFVSGWVTEYSLSVDNLFVFVIIMGRFAVPRIYQQKVLMIGIILALIMRGAFIAVGAAVVSRFVWVFYLFGLFLIYTAIQLVRNKDEDEDVNENIMIRWARKVLPVSKDFDGSRMTTRINGRKFVTPMLIVMIAIGTTDLMFAVDSIPAIFGLTQEPYLVFTANVFALMGLRQLYFLLGGLLDKLVYLSLGLAAVLGFIGVKLLFHALHENNLPFINGGQHIEWIPDISTNLSLVVIVGVLAIATVASLIKARSMTPEPAAPGAVASSAGGPAPEPGAENHGAGEDGPGKGQGKAASTTTSPKRNRPGQGGAIPEPNRPK</sequence>
<dbReference type="Pfam" id="PF03741">
    <property type="entry name" value="TerC"/>
    <property type="match status" value="1"/>
</dbReference>
<feature type="transmembrane region" description="Helical" evidence="7">
    <location>
        <begin position="131"/>
        <end position="148"/>
    </location>
</feature>
<evidence type="ECO:0000256" key="5">
    <source>
        <dbReference type="ARBA" id="ARBA00023136"/>
    </source>
</evidence>
<comment type="similarity">
    <text evidence="2">Belongs to the TerC family.</text>
</comment>
<feature type="transmembrane region" description="Helical" evidence="7">
    <location>
        <begin position="251"/>
        <end position="274"/>
    </location>
</feature>
<dbReference type="InterPro" id="IPR005496">
    <property type="entry name" value="Integral_membrane_TerC"/>
</dbReference>